<keyword evidence="2" id="KW-1185">Reference proteome</keyword>
<organism evidence="1 2">
    <name type="scientific">Promicromonospora sukumoe</name>
    <dbReference type="NCBI Taxonomy" id="88382"/>
    <lineage>
        <taxon>Bacteria</taxon>
        <taxon>Bacillati</taxon>
        <taxon>Actinomycetota</taxon>
        <taxon>Actinomycetes</taxon>
        <taxon>Micrococcales</taxon>
        <taxon>Promicromonosporaceae</taxon>
        <taxon>Promicromonospora</taxon>
    </lineage>
</organism>
<protein>
    <submittedName>
        <fullName evidence="1">Uncharacterized protein</fullName>
    </submittedName>
</protein>
<sequence length="99" mass="10949">MATIAGTLADTTLSVRDLLDEVGDARVKWVEVFRDHLVLHPTQRSEGAAIAEQLGITVATDYPATRPGFTMWTGCWRGIDMYVYGDLRGSARPVRAWPT</sequence>
<dbReference type="RefSeq" id="WP_182619733.1">
    <property type="nucleotide sequence ID" value="NZ_BAAATF010000014.1"/>
</dbReference>
<reference evidence="1 2" key="1">
    <citation type="submission" date="2020-07" db="EMBL/GenBank/DDBJ databases">
        <title>Sequencing the genomes of 1000 actinobacteria strains.</title>
        <authorList>
            <person name="Klenk H.-P."/>
        </authorList>
    </citation>
    <scope>NUCLEOTIDE SEQUENCE [LARGE SCALE GENOMIC DNA]</scope>
    <source>
        <strain evidence="1 2">DSM 44121</strain>
    </source>
</reference>
<dbReference type="Proteomes" id="UP000540568">
    <property type="component" value="Unassembled WGS sequence"/>
</dbReference>
<dbReference type="AlphaFoldDB" id="A0A7W3PFZ8"/>
<evidence type="ECO:0000313" key="2">
    <source>
        <dbReference type="Proteomes" id="UP000540568"/>
    </source>
</evidence>
<dbReference type="EMBL" id="JACGWV010000002">
    <property type="protein sequence ID" value="MBA8810660.1"/>
    <property type="molecule type" value="Genomic_DNA"/>
</dbReference>
<gene>
    <name evidence="1" type="ORF">FHX71_004636</name>
</gene>
<accession>A0A7W3PFZ8</accession>
<name>A0A7W3PFZ8_9MICO</name>
<comment type="caution">
    <text evidence="1">The sequence shown here is derived from an EMBL/GenBank/DDBJ whole genome shotgun (WGS) entry which is preliminary data.</text>
</comment>
<evidence type="ECO:0000313" key="1">
    <source>
        <dbReference type="EMBL" id="MBA8810660.1"/>
    </source>
</evidence>
<proteinExistence type="predicted"/>